<comment type="caution">
    <text evidence="2">The sequence shown here is derived from an EMBL/GenBank/DDBJ whole genome shotgun (WGS) entry which is preliminary data.</text>
</comment>
<keyword evidence="3" id="KW-1185">Reference proteome</keyword>
<name>A0ABV8B9D6_9BACI</name>
<dbReference type="EMBL" id="JBHRZT010000072">
    <property type="protein sequence ID" value="MFC3886005.1"/>
    <property type="molecule type" value="Genomic_DNA"/>
</dbReference>
<feature type="coiled-coil region" evidence="1">
    <location>
        <begin position="5"/>
        <end position="32"/>
    </location>
</feature>
<organism evidence="2 3">
    <name type="scientific">Bacillus songklensis</name>
    <dbReference type="NCBI Taxonomy" id="1069116"/>
    <lineage>
        <taxon>Bacteria</taxon>
        <taxon>Bacillati</taxon>
        <taxon>Bacillota</taxon>
        <taxon>Bacilli</taxon>
        <taxon>Bacillales</taxon>
        <taxon>Bacillaceae</taxon>
        <taxon>Bacillus</taxon>
    </lineage>
</organism>
<sequence length="85" mass="9824">MEKTLQAILESLNRIEDRLVGVEQRLDRLEEGQVRIESKIAGIPESYENLEQFVGKQQRIIDELAARSVEYGVEIKTLNKVVRNQ</sequence>
<proteinExistence type="predicted"/>
<keyword evidence="1" id="KW-0175">Coiled coil</keyword>
<dbReference type="Proteomes" id="UP001595752">
    <property type="component" value="Unassembled WGS sequence"/>
</dbReference>
<reference evidence="3" key="1">
    <citation type="journal article" date="2019" name="Int. J. Syst. Evol. Microbiol.">
        <title>The Global Catalogue of Microorganisms (GCM) 10K type strain sequencing project: providing services to taxonomists for standard genome sequencing and annotation.</title>
        <authorList>
            <consortium name="The Broad Institute Genomics Platform"/>
            <consortium name="The Broad Institute Genome Sequencing Center for Infectious Disease"/>
            <person name="Wu L."/>
            <person name="Ma J."/>
        </authorList>
    </citation>
    <scope>NUCLEOTIDE SEQUENCE [LARGE SCALE GENOMIC DNA]</scope>
    <source>
        <strain evidence="3">CCUG 61889</strain>
    </source>
</reference>
<evidence type="ECO:0000313" key="2">
    <source>
        <dbReference type="EMBL" id="MFC3886005.1"/>
    </source>
</evidence>
<protein>
    <submittedName>
        <fullName evidence="2">Uncharacterized protein</fullName>
    </submittedName>
</protein>
<evidence type="ECO:0000256" key="1">
    <source>
        <dbReference type="SAM" id="Coils"/>
    </source>
</evidence>
<evidence type="ECO:0000313" key="3">
    <source>
        <dbReference type="Proteomes" id="UP001595752"/>
    </source>
</evidence>
<dbReference type="Gene3D" id="1.20.5.1070">
    <property type="entry name" value="Head and neck region of the ectodomain of NDV fusion glycoprotein"/>
    <property type="match status" value="1"/>
</dbReference>
<accession>A0ABV8B9D6</accession>
<gene>
    <name evidence="2" type="ORF">ACFOU2_22010</name>
</gene>
<dbReference type="RefSeq" id="WP_377918376.1">
    <property type="nucleotide sequence ID" value="NZ_JBHRZT010000072.1"/>
</dbReference>